<dbReference type="Proteomes" id="UP000799438">
    <property type="component" value="Unassembled WGS sequence"/>
</dbReference>
<organism evidence="2 3">
    <name type="scientific">Aplosporella prunicola CBS 121167</name>
    <dbReference type="NCBI Taxonomy" id="1176127"/>
    <lineage>
        <taxon>Eukaryota</taxon>
        <taxon>Fungi</taxon>
        <taxon>Dikarya</taxon>
        <taxon>Ascomycota</taxon>
        <taxon>Pezizomycotina</taxon>
        <taxon>Dothideomycetes</taxon>
        <taxon>Dothideomycetes incertae sedis</taxon>
        <taxon>Botryosphaeriales</taxon>
        <taxon>Aplosporellaceae</taxon>
        <taxon>Aplosporella</taxon>
    </lineage>
</organism>
<evidence type="ECO:0000256" key="1">
    <source>
        <dbReference type="SAM" id="Phobius"/>
    </source>
</evidence>
<sequence>MPRNRRARFRWWPSRSFFLVIWSTEKNKKAQHDGTACKRAFSGARHERSGFRVWCTRILVGCRQAARYLCRGLSILSSCVRLGAGVFFFSFSLVFHVCSCVGHEKRP</sequence>
<evidence type="ECO:0000313" key="3">
    <source>
        <dbReference type="Proteomes" id="UP000799438"/>
    </source>
</evidence>
<keyword evidence="1" id="KW-1133">Transmembrane helix</keyword>
<keyword evidence="1" id="KW-0812">Transmembrane</keyword>
<reference evidence="2" key="1">
    <citation type="journal article" date="2020" name="Stud. Mycol.">
        <title>101 Dothideomycetes genomes: a test case for predicting lifestyles and emergence of pathogens.</title>
        <authorList>
            <person name="Haridas S."/>
            <person name="Albert R."/>
            <person name="Binder M."/>
            <person name="Bloem J."/>
            <person name="Labutti K."/>
            <person name="Salamov A."/>
            <person name="Andreopoulos B."/>
            <person name="Baker S."/>
            <person name="Barry K."/>
            <person name="Bills G."/>
            <person name="Bluhm B."/>
            <person name="Cannon C."/>
            <person name="Castanera R."/>
            <person name="Culley D."/>
            <person name="Daum C."/>
            <person name="Ezra D."/>
            <person name="Gonzalez J."/>
            <person name="Henrissat B."/>
            <person name="Kuo A."/>
            <person name="Liang C."/>
            <person name="Lipzen A."/>
            <person name="Lutzoni F."/>
            <person name="Magnuson J."/>
            <person name="Mondo S."/>
            <person name="Nolan M."/>
            <person name="Ohm R."/>
            <person name="Pangilinan J."/>
            <person name="Park H.-J."/>
            <person name="Ramirez L."/>
            <person name="Alfaro M."/>
            <person name="Sun H."/>
            <person name="Tritt A."/>
            <person name="Yoshinaga Y."/>
            <person name="Zwiers L.-H."/>
            <person name="Turgeon B."/>
            <person name="Goodwin S."/>
            <person name="Spatafora J."/>
            <person name="Crous P."/>
            <person name="Grigoriev I."/>
        </authorList>
    </citation>
    <scope>NUCLEOTIDE SEQUENCE</scope>
    <source>
        <strain evidence="2">CBS 121167</strain>
    </source>
</reference>
<keyword evidence="1" id="KW-0472">Membrane</keyword>
<gene>
    <name evidence="2" type="ORF">K452DRAFT_60656</name>
</gene>
<name>A0A6A6B7P5_9PEZI</name>
<dbReference type="RefSeq" id="XP_033395803.1">
    <property type="nucleotide sequence ID" value="XM_033546898.1"/>
</dbReference>
<keyword evidence="3" id="KW-1185">Reference proteome</keyword>
<dbReference type="AlphaFoldDB" id="A0A6A6B7P5"/>
<dbReference type="EMBL" id="ML995491">
    <property type="protein sequence ID" value="KAF2140090.1"/>
    <property type="molecule type" value="Genomic_DNA"/>
</dbReference>
<evidence type="ECO:0000313" key="2">
    <source>
        <dbReference type="EMBL" id="KAF2140090.1"/>
    </source>
</evidence>
<proteinExistence type="predicted"/>
<accession>A0A6A6B7P5</accession>
<protein>
    <submittedName>
        <fullName evidence="2">Uncharacterized protein</fullName>
    </submittedName>
</protein>
<dbReference type="GeneID" id="54304405"/>
<feature type="transmembrane region" description="Helical" evidence="1">
    <location>
        <begin position="73"/>
        <end position="95"/>
    </location>
</feature>